<sequence length="100" mass="10944">MSWRLLATNNRDLGRAASAYADAAACRAAVRWLQEHAGDLRVSIHRAGPSTWSWRIAAGETVVALSSRAYQRRIQAEQAASIVVVLIPDAELAGMDQSRR</sequence>
<organism evidence="1 2">
    <name type="scientific">Paractinoplanes tereljensis</name>
    <dbReference type="NCBI Taxonomy" id="571912"/>
    <lineage>
        <taxon>Bacteria</taxon>
        <taxon>Bacillati</taxon>
        <taxon>Actinomycetota</taxon>
        <taxon>Actinomycetes</taxon>
        <taxon>Micromonosporales</taxon>
        <taxon>Micromonosporaceae</taxon>
        <taxon>Paractinoplanes</taxon>
    </lineage>
</organism>
<gene>
    <name evidence="1" type="ORF">Ate02nite_78570</name>
</gene>
<evidence type="ECO:0000313" key="2">
    <source>
        <dbReference type="Proteomes" id="UP000623608"/>
    </source>
</evidence>
<reference evidence="1" key="1">
    <citation type="submission" date="2021-01" db="EMBL/GenBank/DDBJ databases">
        <title>Whole genome shotgun sequence of Actinoplanes tereljensis NBRC 105297.</title>
        <authorList>
            <person name="Komaki H."/>
            <person name="Tamura T."/>
        </authorList>
    </citation>
    <scope>NUCLEOTIDE SEQUENCE</scope>
    <source>
        <strain evidence="1">NBRC 105297</strain>
    </source>
</reference>
<proteinExistence type="predicted"/>
<dbReference type="AlphaFoldDB" id="A0A919NWS2"/>
<dbReference type="InterPro" id="IPR036913">
    <property type="entry name" value="YegP-like_sf"/>
</dbReference>
<accession>A0A919NWS2</accession>
<comment type="caution">
    <text evidence="1">The sequence shown here is derived from an EMBL/GenBank/DDBJ whole genome shotgun (WGS) entry which is preliminary data.</text>
</comment>
<dbReference type="SUPFAM" id="SSF160113">
    <property type="entry name" value="YegP-like"/>
    <property type="match status" value="1"/>
</dbReference>
<evidence type="ECO:0008006" key="3">
    <source>
        <dbReference type="Google" id="ProtNLM"/>
    </source>
</evidence>
<dbReference type="EMBL" id="BOMY01000050">
    <property type="protein sequence ID" value="GIF25127.1"/>
    <property type="molecule type" value="Genomic_DNA"/>
</dbReference>
<dbReference type="RefSeq" id="WP_203812945.1">
    <property type="nucleotide sequence ID" value="NZ_BOMY01000050.1"/>
</dbReference>
<evidence type="ECO:0000313" key="1">
    <source>
        <dbReference type="EMBL" id="GIF25127.1"/>
    </source>
</evidence>
<protein>
    <recommendedName>
        <fullName evidence="3">DUF1508 domain-containing protein</fullName>
    </recommendedName>
</protein>
<dbReference type="Proteomes" id="UP000623608">
    <property type="component" value="Unassembled WGS sequence"/>
</dbReference>
<name>A0A919NWS2_9ACTN</name>
<keyword evidence="2" id="KW-1185">Reference proteome</keyword>
<dbReference type="Gene3D" id="2.30.29.80">
    <property type="match status" value="1"/>
</dbReference>